<dbReference type="AlphaFoldDB" id="A0A5C3QGK2"/>
<dbReference type="Proteomes" id="UP000305067">
    <property type="component" value="Unassembled WGS sequence"/>
</dbReference>
<evidence type="ECO:0000313" key="2">
    <source>
        <dbReference type="EMBL" id="TFL00617.1"/>
    </source>
</evidence>
<feature type="region of interest" description="Disordered" evidence="1">
    <location>
        <begin position="261"/>
        <end position="285"/>
    </location>
</feature>
<dbReference type="OrthoDB" id="422106at2759"/>
<dbReference type="PANTHER" id="PTHR16291">
    <property type="entry name" value="NUCLEAR CAP-BINDING PROTEIN SUBUNIT 3"/>
    <property type="match status" value="1"/>
</dbReference>
<name>A0A5C3QGK2_9AGAR</name>
<feature type="region of interest" description="Disordered" evidence="1">
    <location>
        <begin position="48"/>
        <end position="72"/>
    </location>
</feature>
<accession>A0A5C3QGK2</accession>
<protein>
    <recommendedName>
        <fullName evidence="4">Chromatin target of PRMT1 protein C-terminal domain-containing protein</fullName>
    </recommendedName>
</protein>
<keyword evidence="3" id="KW-1185">Reference proteome</keyword>
<dbReference type="GO" id="GO:0003729">
    <property type="term" value="F:mRNA binding"/>
    <property type="evidence" value="ECO:0007669"/>
    <property type="project" value="InterPro"/>
</dbReference>
<gene>
    <name evidence="2" type="ORF">BDV98DRAFT_549950</name>
</gene>
<dbReference type="InterPro" id="IPR019416">
    <property type="entry name" value="NCBP3"/>
</dbReference>
<feature type="region of interest" description="Disordered" evidence="1">
    <location>
        <begin position="1"/>
        <end position="32"/>
    </location>
</feature>
<feature type="compositionally biased region" description="Basic and acidic residues" evidence="1">
    <location>
        <begin position="21"/>
        <end position="32"/>
    </location>
</feature>
<evidence type="ECO:0008006" key="4">
    <source>
        <dbReference type="Google" id="ProtNLM"/>
    </source>
</evidence>
<sequence length="381" mass="43051">MIMEDVPMPTLSYDNTVPYEEQTHPDEPQRGLADRIGSARLYLLSDTTKASKRKRDDTSPTQVDLDNEEALDDAGLPYRPNALLISGPPVSSLPTARVFAYATHYDARPLGLEWVDDTSCVLVFDNALSAKICYRRLVKDEDQVDSEGFVTAQPIPMALWSPEDRINQTLGKSDGSAKGVIKMRYARNEDVKKKNARQESNFYKRHGDFAGKEMYGREREDEGHDTKRRRREDDALSKAALDAELDNFLADEDQDPEFLQVDEDTADNSTPGTTRSTSPVSKMRSDYIAHDGRTLLERTSIIRSHGEGDTRLLERLTDARPPSSSRRTSDERRSHGDQRRSRGDGGRSHGDERRSRTDGGRVRKTQQELDDELDAFLNARD</sequence>
<feature type="region of interest" description="Disordered" evidence="1">
    <location>
        <begin position="300"/>
        <end position="381"/>
    </location>
</feature>
<organism evidence="2 3">
    <name type="scientific">Pterulicium gracile</name>
    <dbReference type="NCBI Taxonomy" id="1884261"/>
    <lineage>
        <taxon>Eukaryota</taxon>
        <taxon>Fungi</taxon>
        <taxon>Dikarya</taxon>
        <taxon>Basidiomycota</taxon>
        <taxon>Agaricomycotina</taxon>
        <taxon>Agaricomycetes</taxon>
        <taxon>Agaricomycetidae</taxon>
        <taxon>Agaricales</taxon>
        <taxon>Pleurotineae</taxon>
        <taxon>Pterulaceae</taxon>
        <taxon>Pterulicium</taxon>
    </lineage>
</organism>
<reference evidence="2 3" key="1">
    <citation type="journal article" date="2019" name="Nat. Ecol. Evol.">
        <title>Megaphylogeny resolves global patterns of mushroom evolution.</title>
        <authorList>
            <person name="Varga T."/>
            <person name="Krizsan K."/>
            <person name="Foldi C."/>
            <person name="Dima B."/>
            <person name="Sanchez-Garcia M."/>
            <person name="Sanchez-Ramirez S."/>
            <person name="Szollosi G.J."/>
            <person name="Szarkandi J.G."/>
            <person name="Papp V."/>
            <person name="Albert L."/>
            <person name="Andreopoulos W."/>
            <person name="Angelini C."/>
            <person name="Antonin V."/>
            <person name="Barry K.W."/>
            <person name="Bougher N.L."/>
            <person name="Buchanan P."/>
            <person name="Buyck B."/>
            <person name="Bense V."/>
            <person name="Catcheside P."/>
            <person name="Chovatia M."/>
            <person name="Cooper J."/>
            <person name="Damon W."/>
            <person name="Desjardin D."/>
            <person name="Finy P."/>
            <person name="Geml J."/>
            <person name="Haridas S."/>
            <person name="Hughes K."/>
            <person name="Justo A."/>
            <person name="Karasinski D."/>
            <person name="Kautmanova I."/>
            <person name="Kiss B."/>
            <person name="Kocsube S."/>
            <person name="Kotiranta H."/>
            <person name="LaButti K.M."/>
            <person name="Lechner B.E."/>
            <person name="Liimatainen K."/>
            <person name="Lipzen A."/>
            <person name="Lukacs Z."/>
            <person name="Mihaltcheva S."/>
            <person name="Morgado L.N."/>
            <person name="Niskanen T."/>
            <person name="Noordeloos M.E."/>
            <person name="Ohm R.A."/>
            <person name="Ortiz-Santana B."/>
            <person name="Ovrebo C."/>
            <person name="Racz N."/>
            <person name="Riley R."/>
            <person name="Savchenko A."/>
            <person name="Shiryaev A."/>
            <person name="Soop K."/>
            <person name="Spirin V."/>
            <person name="Szebenyi C."/>
            <person name="Tomsovsky M."/>
            <person name="Tulloss R.E."/>
            <person name="Uehling J."/>
            <person name="Grigoriev I.V."/>
            <person name="Vagvolgyi C."/>
            <person name="Papp T."/>
            <person name="Martin F.M."/>
            <person name="Miettinen O."/>
            <person name="Hibbett D.S."/>
            <person name="Nagy L.G."/>
        </authorList>
    </citation>
    <scope>NUCLEOTIDE SEQUENCE [LARGE SCALE GENOMIC DNA]</scope>
    <source>
        <strain evidence="2 3">CBS 309.79</strain>
    </source>
</reference>
<dbReference type="PANTHER" id="PTHR16291:SF0">
    <property type="entry name" value="NUCLEAR CAP-BINDING PROTEIN SUBUNIT 3"/>
    <property type="match status" value="1"/>
</dbReference>
<dbReference type="Pfam" id="PF10309">
    <property type="entry name" value="NCBP3"/>
    <property type="match status" value="1"/>
</dbReference>
<dbReference type="EMBL" id="ML178828">
    <property type="protein sequence ID" value="TFL00617.1"/>
    <property type="molecule type" value="Genomic_DNA"/>
</dbReference>
<feature type="compositionally biased region" description="Basic and acidic residues" evidence="1">
    <location>
        <begin position="304"/>
        <end position="318"/>
    </location>
</feature>
<dbReference type="GO" id="GO:0000340">
    <property type="term" value="F:RNA 7-methylguanosine cap binding"/>
    <property type="evidence" value="ECO:0007669"/>
    <property type="project" value="InterPro"/>
</dbReference>
<evidence type="ECO:0000313" key="3">
    <source>
        <dbReference type="Proteomes" id="UP000305067"/>
    </source>
</evidence>
<feature type="region of interest" description="Disordered" evidence="1">
    <location>
        <begin position="192"/>
        <end position="235"/>
    </location>
</feature>
<feature type="compositionally biased region" description="Polar residues" evidence="1">
    <location>
        <begin position="267"/>
        <end position="280"/>
    </location>
</feature>
<evidence type="ECO:0000256" key="1">
    <source>
        <dbReference type="SAM" id="MobiDB-lite"/>
    </source>
</evidence>
<feature type="compositionally biased region" description="Basic and acidic residues" evidence="1">
    <location>
        <begin position="205"/>
        <end position="235"/>
    </location>
</feature>
<proteinExistence type="predicted"/>
<dbReference type="GO" id="GO:0005634">
    <property type="term" value="C:nucleus"/>
    <property type="evidence" value="ECO:0007669"/>
    <property type="project" value="TreeGrafter"/>
</dbReference>
<feature type="compositionally biased region" description="Basic and acidic residues" evidence="1">
    <location>
        <begin position="327"/>
        <end position="367"/>
    </location>
</feature>
<dbReference type="STRING" id="1884261.A0A5C3QGK2"/>